<protein>
    <submittedName>
        <fullName evidence="7">Oxidoreductase</fullName>
    </submittedName>
</protein>
<dbReference type="Gene3D" id="3.50.50.60">
    <property type="entry name" value="FAD/NAD(P)-binding domain"/>
    <property type="match status" value="2"/>
</dbReference>
<dbReference type="EMBL" id="BMYX01000015">
    <property type="protein sequence ID" value="GGY20705.1"/>
    <property type="molecule type" value="Genomic_DNA"/>
</dbReference>
<dbReference type="GO" id="GO:0050660">
    <property type="term" value="F:flavin adenine dinucleotide binding"/>
    <property type="evidence" value="ECO:0007669"/>
    <property type="project" value="InterPro"/>
</dbReference>
<dbReference type="Pfam" id="PF05199">
    <property type="entry name" value="GMC_oxred_C"/>
    <property type="match status" value="1"/>
</dbReference>
<feature type="domain" description="Glucose-methanol-choline oxidoreductase C-terminal" evidence="6">
    <location>
        <begin position="386"/>
        <end position="521"/>
    </location>
</feature>
<dbReference type="PANTHER" id="PTHR46056">
    <property type="entry name" value="LONG-CHAIN-ALCOHOL OXIDASE"/>
    <property type="match status" value="1"/>
</dbReference>
<evidence type="ECO:0000259" key="6">
    <source>
        <dbReference type="Pfam" id="PF05199"/>
    </source>
</evidence>
<keyword evidence="3" id="KW-0274">FAD</keyword>
<dbReference type="GO" id="GO:0016614">
    <property type="term" value="F:oxidoreductase activity, acting on CH-OH group of donors"/>
    <property type="evidence" value="ECO:0007669"/>
    <property type="project" value="InterPro"/>
</dbReference>
<name>A0A918UB45_9NEIS</name>
<gene>
    <name evidence="7" type="ORF">GCM10011289_25410</name>
</gene>
<accession>A0A918UB45</accession>
<comment type="caution">
    <text evidence="7">The sequence shown here is derived from an EMBL/GenBank/DDBJ whole genome shotgun (WGS) entry which is preliminary data.</text>
</comment>
<evidence type="ECO:0000259" key="5">
    <source>
        <dbReference type="Pfam" id="PF00732"/>
    </source>
</evidence>
<evidence type="ECO:0000256" key="3">
    <source>
        <dbReference type="ARBA" id="ARBA00022827"/>
    </source>
</evidence>
<sequence>MTQNHLPDPYHAPAAGAWRIVDGATLDKDLPLTADAVVIGSGAGGGTMAERLALAGLKVILVEEGGLKTSREFLLREREAYPSLYQECAARKTADKGITVLQGRTVGGGTTVNWTSCFRTPADTLRHWRDVHGLSELTDDALAPFFARAEARLGVTDWAAEPNVNNALLEKGCRALGVPSRRIRRNVRGCWNLGYCGMGCPTNAKQSMLVTAIPAALARGATLLTRVRIERLESNAANDRVSAALGVALGIDGMRPTGRRVRIVARHFILAAGSVGTPAILLRSGAPDPSGLSGARTFLHPVALSGALFDARVDAFNGAPQTVYSDHFLHREPIDGPLGFKLEVPPVHPLLMAVTLPGHGEAFAAMMARLPNLHVQLALLRDGFHPDSRGGRVRLRDDGSPLLDYPFNDVLRDGLRRSLLAMAEIQFAAGARVVLPVHEQAPPLRSWQAARALIATLPMDPLRVRVVSAHVMGGAPMGPSPDRGVIDQEGRHWQWHNLVVADGSVFPTSLGVNPQLSIYAFSLRAADALLRRGA</sequence>
<feature type="domain" description="Glucose-methanol-choline oxidoreductase N-terminal" evidence="5">
    <location>
        <begin position="83"/>
        <end position="302"/>
    </location>
</feature>
<dbReference type="PANTHER" id="PTHR46056:SF12">
    <property type="entry name" value="LONG-CHAIN-ALCOHOL OXIDASE"/>
    <property type="match status" value="1"/>
</dbReference>
<keyword evidence="8" id="KW-1185">Reference proteome</keyword>
<dbReference type="RefSeq" id="WP_229804736.1">
    <property type="nucleotide sequence ID" value="NZ_BMYX01000015.1"/>
</dbReference>
<dbReference type="InterPro" id="IPR007867">
    <property type="entry name" value="GMC_OxRtase_C"/>
</dbReference>
<dbReference type="InterPro" id="IPR000172">
    <property type="entry name" value="GMC_OxRdtase_N"/>
</dbReference>
<evidence type="ECO:0000313" key="7">
    <source>
        <dbReference type="EMBL" id="GGY20705.1"/>
    </source>
</evidence>
<dbReference type="Pfam" id="PF00732">
    <property type="entry name" value="GMC_oxred_N"/>
    <property type="match status" value="1"/>
</dbReference>
<evidence type="ECO:0000256" key="1">
    <source>
        <dbReference type="ARBA" id="ARBA00010790"/>
    </source>
</evidence>
<reference evidence="7" key="2">
    <citation type="submission" date="2020-09" db="EMBL/GenBank/DDBJ databases">
        <authorList>
            <person name="Sun Q."/>
            <person name="Kim S."/>
        </authorList>
    </citation>
    <scope>NUCLEOTIDE SEQUENCE</scope>
    <source>
        <strain evidence="7">KCTC 32182</strain>
    </source>
</reference>
<proteinExistence type="inferred from homology"/>
<comment type="similarity">
    <text evidence="1">Belongs to the GMC oxidoreductase family.</text>
</comment>
<evidence type="ECO:0000313" key="8">
    <source>
        <dbReference type="Proteomes" id="UP000645257"/>
    </source>
</evidence>
<dbReference type="InterPro" id="IPR036188">
    <property type="entry name" value="FAD/NAD-bd_sf"/>
</dbReference>
<evidence type="ECO:0000256" key="2">
    <source>
        <dbReference type="ARBA" id="ARBA00022630"/>
    </source>
</evidence>
<dbReference type="SUPFAM" id="SSF51905">
    <property type="entry name" value="FAD/NAD(P)-binding domain"/>
    <property type="match status" value="1"/>
</dbReference>
<organism evidence="7 8">
    <name type="scientific">Paludibacterium paludis</name>
    <dbReference type="NCBI Taxonomy" id="1225769"/>
    <lineage>
        <taxon>Bacteria</taxon>
        <taxon>Pseudomonadati</taxon>
        <taxon>Pseudomonadota</taxon>
        <taxon>Betaproteobacteria</taxon>
        <taxon>Neisseriales</taxon>
        <taxon>Chromobacteriaceae</taxon>
        <taxon>Paludibacterium</taxon>
    </lineage>
</organism>
<dbReference type="AlphaFoldDB" id="A0A918UB45"/>
<evidence type="ECO:0000256" key="4">
    <source>
        <dbReference type="ARBA" id="ARBA00023002"/>
    </source>
</evidence>
<keyword evidence="4" id="KW-0560">Oxidoreductase</keyword>
<dbReference type="Proteomes" id="UP000645257">
    <property type="component" value="Unassembled WGS sequence"/>
</dbReference>
<keyword evidence="2" id="KW-0285">Flavoprotein</keyword>
<reference evidence="7" key="1">
    <citation type="journal article" date="2014" name="Int. J. Syst. Evol. Microbiol.">
        <title>Complete genome sequence of Corynebacterium casei LMG S-19264T (=DSM 44701T), isolated from a smear-ripened cheese.</title>
        <authorList>
            <consortium name="US DOE Joint Genome Institute (JGI-PGF)"/>
            <person name="Walter F."/>
            <person name="Albersmeier A."/>
            <person name="Kalinowski J."/>
            <person name="Ruckert C."/>
        </authorList>
    </citation>
    <scope>NUCLEOTIDE SEQUENCE</scope>
    <source>
        <strain evidence="7">KCTC 32182</strain>
    </source>
</reference>